<evidence type="ECO:0000256" key="5">
    <source>
        <dbReference type="SAM" id="MobiDB-lite"/>
    </source>
</evidence>
<feature type="region of interest" description="Disordered" evidence="5">
    <location>
        <begin position="1"/>
        <end position="20"/>
    </location>
</feature>
<dbReference type="PROSITE" id="PS50850">
    <property type="entry name" value="MFS"/>
    <property type="match status" value="1"/>
</dbReference>
<evidence type="ECO:0000259" key="7">
    <source>
        <dbReference type="PROSITE" id="PS50850"/>
    </source>
</evidence>
<dbReference type="RefSeq" id="XP_012942626.1">
    <property type="nucleotide sequence ID" value="XM_013087172.2"/>
</dbReference>
<keyword evidence="8" id="KW-1185">Reference proteome</keyword>
<evidence type="ECO:0000256" key="3">
    <source>
        <dbReference type="ARBA" id="ARBA00022989"/>
    </source>
</evidence>
<dbReference type="PANTHER" id="PTHR11662">
    <property type="entry name" value="SOLUTE CARRIER FAMILY 17"/>
    <property type="match status" value="1"/>
</dbReference>
<dbReference type="Pfam" id="PF07690">
    <property type="entry name" value="MFS_1"/>
    <property type="match status" value="1"/>
</dbReference>
<feature type="transmembrane region" description="Helical" evidence="6">
    <location>
        <begin position="197"/>
        <end position="219"/>
    </location>
</feature>
<dbReference type="GeneID" id="101854895"/>
<dbReference type="InterPro" id="IPR011701">
    <property type="entry name" value="MFS"/>
</dbReference>
<feature type="transmembrane region" description="Helical" evidence="6">
    <location>
        <begin position="466"/>
        <end position="485"/>
    </location>
</feature>
<feature type="transmembrane region" description="Helical" evidence="6">
    <location>
        <begin position="295"/>
        <end position="315"/>
    </location>
</feature>
<dbReference type="SUPFAM" id="SSF103473">
    <property type="entry name" value="MFS general substrate transporter"/>
    <property type="match status" value="1"/>
</dbReference>
<reference evidence="9" key="1">
    <citation type="submission" date="2025-08" db="UniProtKB">
        <authorList>
            <consortium name="RefSeq"/>
        </authorList>
    </citation>
    <scope>IDENTIFICATION</scope>
</reference>
<feature type="transmembrane region" description="Helical" evidence="6">
    <location>
        <begin position="379"/>
        <end position="407"/>
    </location>
</feature>
<evidence type="ECO:0000313" key="9">
    <source>
        <dbReference type="RefSeq" id="XP_012942626.1"/>
    </source>
</evidence>
<gene>
    <name evidence="9" type="primary">LOC101854895</name>
</gene>
<evidence type="ECO:0000256" key="1">
    <source>
        <dbReference type="ARBA" id="ARBA00004141"/>
    </source>
</evidence>
<proteinExistence type="predicted"/>
<feature type="transmembrane region" description="Helical" evidence="6">
    <location>
        <begin position="427"/>
        <end position="454"/>
    </location>
</feature>
<sequence length="529" mass="56819">MALAGDEKDENNEGAEGPEIEATPLLASSRLGLAIIGFLGFINVYAVRVNLSVAIVCMVNQTAIRSLTAGDNGTDSGSDECAAVSSDNGTSSDLAEMGSLEWDKTTQGTILGSFFWGYLFGQVPAGWFATKFGGKWVYGITMLIAAVATVFTPLLAEAHYIALIIVRVILGAVTGMTFPAMHAIWGNWAPPLERTKLMTFTYAGAQVGIVIGFPLSGFLCKYGFAGGWPSIFYVTGAFSLIWAVAWILLVSDSPSTHKRISDAEREYILSSLQSGSVTENKRDIRVPWLKIMTSLPVYAIIIANVASDWGAYTLLTNIPTYISEVLKFDIAANGLVSALPYIAFWIVINLGGWVADFVRDRKLLTTGVTRKAFNAFGKILPAIMLISLGYVDCSQPTVAIALLVLAVSLTGTQYSGFLVNHVDIAPAFAGILFGISNSIAAVTGFISPVIVGVITEERQTRAEWQIVFYVAAAIYIFGAVFYIIFASGELQPWARVETSGTTRAANHELAVNSEGENLKMLQEGEATKV</sequence>
<feature type="transmembrane region" description="Helical" evidence="6">
    <location>
        <begin position="33"/>
        <end position="59"/>
    </location>
</feature>
<name>A0ABM1A826_APLCA</name>
<protein>
    <submittedName>
        <fullName evidence="9">Sialin</fullName>
    </submittedName>
</protein>
<feature type="transmembrane region" description="Helical" evidence="6">
    <location>
        <begin position="136"/>
        <end position="155"/>
    </location>
</feature>
<dbReference type="InterPro" id="IPR036259">
    <property type="entry name" value="MFS_trans_sf"/>
</dbReference>
<feature type="domain" description="Major facilitator superfamily (MFS) profile" evidence="7">
    <location>
        <begin position="29"/>
        <end position="490"/>
    </location>
</feature>
<accession>A0ABM1A826</accession>
<feature type="transmembrane region" description="Helical" evidence="6">
    <location>
        <begin position="231"/>
        <end position="250"/>
    </location>
</feature>
<evidence type="ECO:0000256" key="4">
    <source>
        <dbReference type="ARBA" id="ARBA00023136"/>
    </source>
</evidence>
<dbReference type="InterPro" id="IPR050382">
    <property type="entry name" value="MFS_Na/Anion_cotransporter"/>
</dbReference>
<feature type="transmembrane region" description="Helical" evidence="6">
    <location>
        <begin position="335"/>
        <end position="358"/>
    </location>
</feature>
<dbReference type="Gene3D" id="1.20.1250.20">
    <property type="entry name" value="MFS general substrate transporter like domains"/>
    <property type="match status" value="2"/>
</dbReference>
<keyword evidence="3 6" id="KW-1133">Transmembrane helix</keyword>
<dbReference type="PANTHER" id="PTHR11662:SF399">
    <property type="entry name" value="FI19708P1-RELATED"/>
    <property type="match status" value="1"/>
</dbReference>
<feature type="transmembrane region" description="Helical" evidence="6">
    <location>
        <begin position="161"/>
        <end position="185"/>
    </location>
</feature>
<keyword evidence="2 6" id="KW-0812">Transmembrane</keyword>
<comment type="subcellular location">
    <subcellularLocation>
        <location evidence="1">Membrane</location>
        <topology evidence="1">Multi-pass membrane protein</topology>
    </subcellularLocation>
</comment>
<evidence type="ECO:0000256" key="2">
    <source>
        <dbReference type="ARBA" id="ARBA00022692"/>
    </source>
</evidence>
<dbReference type="InterPro" id="IPR020846">
    <property type="entry name" value="MFS_dom"/>
</dbReference>
<evidence type="ECO:0000313" key="8">
    <source>
        <dbReference type="Proteomes" id="UP000694888"/>
    </source>
</evidence>
<dbReference type="CDD" id="cd17318">
    <property type="entry name" value="MFS_SLC17"/>
    <property type="match status" value="1"/>
</dbReference>
<feature type="compositionally biased region" description="Acidic residues" evidence="5">
    <location>
        <begin position="7"/>
        <end position="19"/>
    </location>
</feature>
<keyword evidence="4 6" id="KW-0472">Membrane</keyword>
<evidence type="ECO:0000256" key="6">
    <source>
        <dbReference type="SAM" id="Phobius"/>
    </source>
</evidence>
<dbReference type="Proteomes" id="UP000694888">
    <property type="component" value="Unplaced"/>
</dbReference>
<organism evidence="8 9">
    <name type="scientific">Aplysia californica</name>
    <name type="common">California sea hare</name>
    <dbReference type="NCBI Taxonomy" id="6500"/>
    <lineage>
        <taxon>Eukaryota</taxon>
        <taxon>Metazoa</taxon>
        <taxon>Spiralia</taxon>
        <taxon>Lophotrochozoa</taxon>
        <taxon>Mollusca</taxon>
        <taxon>Gastropoda</taxon>
        <taxon>Heterobranchia</taxon>
        <taxon>Euthyneura</taxon>
        <taxon>Tectipleura</taxon>
        <taxon>Aplysiida</taxon>
        <taxon>Aplysioidea</taxon>
        <taxon>Aplysiidae</taxon>
        <taxon>Aplysia</taxon>
    </lineage>
</organism>